<sequence length="118" mass="12953">MTGNLRRTPAETKPFPVKRRRSATIERSAPVPEEPSIRHQVEAVLSRAQESGLTANKAGRISGRVSSELIERAKARTGLRSDTELLEFALANVAIADDFAHVFRDLKGTVDPDLDLGF</sequence>
<accession>A0ABQ4U0Z5</accession>
<protein>
    <submittedName>
        <fullName evidence="2">Uncharacterized protein</fullName>
    </submittedName>
</protein>
<comment type="caution">
    <text evidence="2">The sequence shown here is derived from an EMBL/GenBank/DDBJ whole genome shotgun (WGS) entry which is preliminary data.</text>
</comment>
<evidence type="ECO:0000313" key="2">
    <source>
        <dbReference type="EMBL" id="GJE60552.1"/>
    </source>
</evidence>
<dbReference type="RefSeq" id="WP_238183168.1">
    <property type="nucleotide sequence ID" value="NZ_BPRB01000143.1"/>
</dbReference>
<reference evidence="2" key="2">
    <citation type="submission" date="2021-08" db="EMBL/GenBank/DDBJ databases">
        <authorList>
            <person name="Tani A."/>
            <person name="Ola A."/>
            <person name="Ogura Y."/>
            <person name="Katsura K."/>
            <person name="Hayashi T."/>
        </authorList>
    </citation>
    <scope>NUCLEOTIDE SEQUENCE</scope>
    <source>
        <strain evidence="2">DSM 23632</strain>
    </source>
</reference>
<proteinExistence type="predicted"/>
<reference evidence="2" key="1">
    <citation type="journal article" date="2021" name="Front. Microbiol.">
        <title>Comprehensive Comparative Genomics and Phenotyping of Methylobacterium Species.</title>
        <authorList>
            <person name="Alessa O."/>
            <person name="Ogura Y."/>
            <person name="Fujitani Y."/>
            <person name="Takami H."/>
            <person name="Hayashi T."/>
            <person name="Sahin N."/>
            <person name="Tani A."/>
        </authorList>
    </citation>
    <scope>NUCLEOTIDE SEQUENCE</scope>
    <source>
        <strain evidence="2">DSM 23632</strain>
    </source>
</reference>
<evidence type="ECO:0000256" key="1">
    <source>
        <dbReference type="SAM" id="MobiDB-lite"/>
    </source>
</evidence>
<gene>
    <name evidence="2" type="ORF">MPOCJGCO_2665</name>
</gene>
<keyword evidence="3" id="KW-1185">Reference proteome</keyword>
<evidence type="ECO:0000313" key="3">
    <source>
        <dbReference type="Proteomes" id="UP001055057"/>
    </source>
</evidence>
<feature type="region of interest" description="Disordered" evidence="1">
    <location>
        <begin position="1"/>
        <end position="36"/>
    </location>
</feature>
<dbReference type="EMBL" id="BPRB01000143">
    <property type="protein sequence ID" value="GJE60552.1"/>
    <property type="molecule type" value="Genomic_DNA"/>
</dbReference>
<organism evidence="2 3">
    <name type="scientific">Methylobacterium trifolii</name>
    <dbReference type="NCBI Taxonomy" id="1003092"/>
    <lineage>
        <taxon>Bacteria</taxon>
        <taxon>Pseudomonadati</taxon>
        <taxon>Pseudomonadota</taxon>
        <taxon>Alphaproteobacteria</taxon>
        <taxon>Hyphomicrobiales</taxon>
        <taxon>Methylobacteriaceae</taxon>
        <taxon>Methylobacterium</taxon>
    </lineage>
</organism>
<dbReference type="Proteomes" id="UP001055057">
    <property type="component" value="Unassembled WGS sequence"/>
</dbReference>
<name>A0ABQ4U0Z5_9HYPH</name>